<dbReference type="EMBL" id="CAJNNW010018584">
    <property type="protein sequence ID" value="CAE8663132.1"/>
    <property type="molecule type" value="Genomic_DNA"/>
</dbReference>
<evidence type="ECO:0000256" key="1">
    <source>
        <dbReference type="SAM" id="MobiDB-lite"/>
    </source>
</evidence>
<evidence type="ECO:0000313" key="2">
    <source>
        <dbReference type="EMBL" id="CAE8663132.1"/>
    </source>
</evidence>
<feature type="non-terminal residue" evidence="2">
    <location>
        <position position="1"/>
    </location>
</feature>
<evidence type="ECO:0000313" key="3">
    <source>
        <dbReference type="Proteomes" id="UP000626109"/>
    </source>
</evidence>
<gene>
    <name evidence="2" type="ORF">PGLA2088_LOCUS15158</name>
</gene>
<sequence>LWLERDLLLQCLACSPSRDCAFVPSCSEAESAAATATTRAKATARAAATITTATTITATATSNSNSNNSINSNSNSHSKQQQQQQQQQATTTATTTATAVTTTTTAMPDCSSAARDVESPAVPQCLPAPRWSNSKVPPQCWGMSVAQFSEFLCSCRETHIWAAAKESKGYVNLYDIDAGLVKLWTRNTGSGVALRMNPQKPLPAELMVSHCWGEDLDQCEEALLDFCGRHALPLTRAVWFCAFAQYQPGDEPGDVGPTIAEQLQLDPFGSVIKSTKSGSGMVVVHTSCAKVYDRLWCVYEIAEAL</sequence>
<protein>
    <submittedName>
        <fullName evidence="2">Uncharacterized protein</fullName>
    </submittedName>
</protein>
<name>A0A813J5D1_POLGL</name>
<reference evidence="2" key="1">
    <citation type="submission" date="2021-02" db="EMBL/GenBank/DDBJ databases">
        <authorList>
            <person name="Dougan E. K."/>
            <person name="Rhodes N."/>
            <person name="Thang M."/>
            <person name="Chan C."/>
        </authorList>
    </citation>
    <scope>NUCLEOTIDE SEQUENCE</scope>
</reference>
<feature type="region of interest" description="Disordered" evidence="1">
    <location>
        <begin position="59"/>
        <end position="94"/>
    </location>
</feature>
<dbReference type="Proteomes" id="UP000626109">
    <property type="component" value="Unassembled WGS sequence"/>
</dbReference>
<dbReference type="AlphaFoldDB" id="A0A813J5D1"/>
<accession>A0A813J5D1</accession>
<feature type="non-terminal residue" evidence="2">
    <location>
        <position position="305"/>
    </location>
</feature>
<proteinExistence type="predicted"/>
<comment type="caution">
    <text evidence="2">The sequence shown here is derived from an EMBL/GenBank/DDBJ whole genome shotgun (WGS) entry which is preliminary data.</text>
</comment>
<organism evidence="2 3">
    <name type="scientific">Polarella glacialis</name>
    <name type="common">Dinoflagellate</name>
    <dbReference type="NCBI Taxonomy" id="89957"/>
    <lineage>
        <taxon>Eukaryota</taxon>
        <taxon>Sar</taxon>
        <taxon>Alveolata</taxon>
        <taxon>Dinophyceae</taxon>
        <taxon>Suessiales</taxon>
        <taxon>Suessiaceae</taxon>
        <taxon>Polarella</taxon>
    </lineage>
</organism>